<dbReference type="EMBL" id="LAZR01004119">
    <property type="protein sequence ID" value="KKN11600.1"/>
    <property type="molecule type" value="Genomic_DNA"/>
</dbReference>
<gene>
    <name evidence="1" type="ORF">LCGC14_1024960</name>
</gene>
<protein>
    <submittedName>
        <fullName evidence="1">Uncharacterized protein</fullName>
    </submittedName>
</protein>
<dbReference type="AlphaFoldDB" id="A0A0F9MWD9"/>
<comment type="caution">
    <text evidence="1">The sequence shown here is derived from an EMBL/GenBank/DDBJ whole genome shotgun (WGS) entry which is preliminary data.</text>
</comment>
<proteinExistence type="predicted"/>
<accession>A0A0F9MWD9</accession>
<organism evidence="1">
    <name type="scientific">marine sediment metagenome</name>
    <dbReference type="NCBI Taxonomy" id="412755"/>
    <lineage>
        <taxon>unclassified sequences</taxon>
        <taxon>metagenomes</taxon>
        <taxon>ecological metagenomes</taxon>
    </lineage>
</organism>
<name>A0A0F9MWD9_9ZZZZ</name>
<reference evidence="1" key="1">
    <citation type="journal article" date="2015" name="Nature">
        <title>Complex archaea that bridge the gap between prokaryotes and eukaryotes.</title>
        <authorList>
            <person name="Spang A."/>
            <person name="Saw J.H."/>
            <person name="Jorgensen S.L."/>
            <person name="Zaremba-Niedzwiedzka K."/>
            <person name="Martijn J."/>
            <person name="Lind A.E."/>
            <person name="van Eijk R."/>
            <person name="Schleper C."/>
            <person name="Guy L."/>
            <person name="Ettema T.J."/>
        </authorList>
    </citation>
    <scope>NUCLEOTIDE SEQUENCE</scope>
</reference>
<evidence type="ECO:0000313" key="1">
    <source>
        <dbReference type="EMBL" id="KKN11600.1"/>
    </source>
</evidence>
<sequence>MSFLGLKKPEQERYLNDDTYIVTTVKGSNHLKIILSFMEETKPEYEVLSICSDRGAKLVTPWYTLVYRKKQ</sequence>